<dbReference type="CDD" id="cd18774">
    <property type="entry name" value="PDC2_HK_sensor"/>
    <property type="match status" value="1"/>
</dbReference>
<dbReference type="RefSeq" id="WP_082913766.1">
    <property type="nucleotide sequence ID" value="NZ_FCOK02000086.1"/>
</dbReference>
<dbReference type="OrthoDB" id="9813903at2"/>
<evidence type="ECO:0000256" key="3">
    <source>
        <dbReference type="ARBA" id="ARBA00022692"/>
    </source>
</evidence>
<dbReference type="PROSITE" id="PS50885">
    <property type="entry name" value="HAMP"/>
    <property type="match status" value="1"/>
</dbReference>
<dbReference type="EMBL" id="FCOK02000086">
    <property type="protein sequence ID" value="SAL67622.1"/>
    <property type="molecule type" value="Genomic_DNA"/>
</dbReference>
<protein>
    <submittedName>
        <fullName evidence="11">PAS/PAC sensor-containing diguanylate cyclase/phosphodiesterase</fullName>
    </submittedName>
</protein>
<dbReference type="InterPro" id="IPR000160">
    <property type="entry name" value="GGDEF_dom"/>
</dbReference>
<dbReference type="SMART" id="SM00267">
    <property type="entry name" value="GGDEF"/>
    <property type="match status" value="1"/>
</dbReference>
<dbReference type="Gene3D" id="6.10.340.10">
    <property type="match status" value="1"/>
</dbReference>
<dbReference type="Pfam" id="PF00563">
    <property type="entry name" value="EAL"/>
    <property type="match status" value="1"/>
</dbReference>
<name>A0A158JFI0_9BURK</name>
<evidence type="ECO:0000256" key="2">
    <source>
        <dbReference type="ARBA" id="ARBA00022475"/>
    </source>
</evidence>
<keyword evidence="2" id="KW-1003">Cell membrane</keyword>
<gene>
    <name evidence="11" type="ORF">AWB69_07804</name>
</gene>
<dbReference type="InterPro" id="IPR003660">
    <property type="entry name" value="HAMP_dom"/>
</dbReference>
<dbReference type="Pfam" id="PF08448">
    <property type="entry name" value="PAS_4"/>
    <property type="match status" value="1"/>
</dbReference>
<dbReference type="InterPro" id="IPR043128">
    <property type="entry name" value="Rev_trsase/Diguanyl_cyclase"/>
</dbReference>
<dbReference type="Pfam" id="PF02743">
    <property type="entry name" value="dCache_1"/>
    <property type="match status" value="1"/>
</dbReference>
<feature type="transmembrane region" description="Helical" evidence="6">
    <location>
        <begin position="319"/>
        <end position="337"/>
    </location>
</feature>
<evidence type="ECO:0000256" key="5">
    <source>
        <dbReference type="ARBA" id="ARBA00023136"/>
    </source>
</evidence>
<dbReference type="CDD" id="cd00130">
    <property type="entry name" value="PAS"/>
    <property type="match status" value="1"/>
</dbReference>
<dbReference type="SUPFAM" id="SSF55785">
    <property type="entry name" value="PYP-like sensor domain (PAS domain)"/>
    <property type="match status" value="1"/>
</dbReference>
<organism evidence="11 12">
    <name type="scientific">Caballeronia udeis</name>
    <dbReference type="NCBI Taxonomy" id="1232866"/>
    <lineage>
        <taxon>Bacteria</taxon>
        <taxon>Pseudomonadati</taxon>
        <taxon>Pseudomonadota</taxon>
        <taxon>Betaproteobacteria</taxon>
        <taxon>Burkholderiales</taxon>
        <taxon>Burkholderiaceae</taxon>
        <taxon>Caballeronia</taxon>
    </lineage>
</organism>
<feature type="domain" description="EAL" evidence="8">
    <location>
        <begin position="720"/>
        <end position="973"/>
    </location>
</feature>
<feature type="domain" description="PAC" evidence="7">
    <location>
        <begin position="494"/>
        <end position="546"/>
    </location>
</feature>
<dbReference type="InterPro" id="IPR033479">
    <property type="entry name" value="dCache_1"/>
</dbReference>
<dbReference type="InterPro" id="IPR000014">
    <property type="entry name" value="PAS"/>
</dbReference>
<accession>A0A158JFI0</accession>
<comment type="subcellular location">
    <subcellularLocation>
        <location evidence="1">Cell membrane</location>
        <topology evidence="1">Multi-pass membrane protein</topology>
    </subcellularLocation>
</comment>
<evidence type="ECO:0000256" key="1">
    <source>
        <dbReference type="ARBA" id="ARBA00004651"/>
    </source>
</evidence>
<dbReference type="Gene3D" id="3.30.450.20">
    <property type="entry name" value="PAS domain"/>
    <property type="match status" value="1"/>
</dbReference>
<dbReference type="InterPro" id="IPR035965">
    <property type="entry name" value="PAS-like_dom_sf"/>
</dbReference>
<evidence type="ECO:0000259" key="10">
    <source>
        <dbReference type="PROSITE" id="PS50887"/>
    </source>
</evidence>
<evidence type="ECO:0000313" key="11">
    <source>
        <dbReference type="EMBL" id="SAL67622.1"/>
    </source>
</evidence>
<feature type="domain" description="GGDEF" evidence="10">
    <location>
        <begin position="578"/>
        <end position="711"/>
    </location>
</feature>
<dbReference type="PROSITE" id="PS50883">
    <property type="entry name" value="EAL"/>
    <property type="match status" value="1"/>
</dbReference>
<dbReference type="InterPro" id="IPR001610">
    <property type="entry name" value="PAC"/>
</dbReference>
<dbReference type="GO" id="GO:0005886">
    <property type="term" value="C:plasma membrane"/>
    <property type="evidence" value="ECO:0007669"/>
    <property type="project" value="UniProtKB-SubCell"/>
</dbReference>
<evidence type="ECO:0000256" key="6">
    <source>
        <dbReference type="SAM" id="Phobius"/>
    </source>
</evidence>
<reference evidence="11 12" key="1">
    <citation type="submission" date="2016-01" db="EMBL/GenBank/DDBJ databases">
        <authorList>
            <person name="Oliw E.H."/>
        </authorList>
    </citation>
    <scope>NUCLEOTIDE SEQUENCE [LARGE SCALE GENOMIC DNA]</scope>
    <source>
        <strain evidence="11">LMG 27134</strain>
    </source>
</reference>
<dbReference type="InterPro" id="IPR001633">
    <property type="entry name" value="EAL_dom"/>
</dbReference>
<keyword evidence="5 6" id="KW-0472">Membrane</keyword>
<dbReference type="NCBIfam" id="TIGR00229">
    <property type="entry name" value="sensory_box"/>
    <property type="match status" value="1"/>
</dbReference>
<dbReference type="SUPFAM" id="SSF55073">
    <property type="entry name" value="Nucleotide cyclase"/>
    <property type="match status" value="1"/>
</dbReference>
<dbReference type="PANTHER" id="PTHR44757">
    <property type="entry name" value="DIGUANYLATE CYCLASE DGCP"/>
    <property type="match status" value="1"/>
</dbReference>
<dbReference type="PROSITE" id="PS50887">
    <property type="entry name" value="GGDEF"/>
    <property type="match status" value="1"/>
</dbReference>
<dbReference type="CDD" id="cd01948">
    <property type="entry name" value="EAL"/>
    <property type="match status" value="1"/>
</dbReference>
<dbReference type="Gene3D" id="3.20.20.450">
    <property type="entry name" value="EAL domain"/>
    <property type="match status" value="1"/>
</dbReference>
<dbReference type="SMART" id="SM00304">
    <property type="entry name" value="HAMP"/>
    <property type="match status" value="1"/>
</dbReference>
<evidence type="ECO:0000313" key="12">
    <source>
        <dbReference type="Proteomes" id="UP000054683"/>
    </source>
</evidence>
<dbReference type="SUPFAM" id="SSF141868">
    <property type="entry name" value="EAL domain-like"/>
    <property type="match status" value="1"/>
</dbReference>
<dbReference type="InterPro" id="IPR029787">
    <property type="entry name" value="Nucleotide_cyclase"/>
</dbReference>
<dbReference type="Pfam" id="PF00990">
    <property type="entry name" value="GGDEF"/>
    <property type="match status" value="1"/>
</dbReference>
<dbReference type="CDD" id="cd01949">
    <property type="entry name" value="GGDEF"/>
    <property type="match status" value="1"/>
</dbReference>
<dbReference type="Gene3D" id="3.30.70.270">
    <property type="match status" value="1"/>
</dbReference>
<dbReference type="AlphaFoldDB" id="A0A158JFI0"/>
<evidence type="ECO:0000259" key="8">
    <source>
        <dbReference type="PROSITE" id="PS50883"/>
    </source>
</evidence>
<dbReference type="InterPro" id="IPR013656">
    <property type="entry name" value="PAS_4"/>
</dbReference>
<dbReference type="GO" id="GO:0007165">
    <property type="term" value="P:signal transduction"/>
    <property type="evidence" value="ECO:0007669"/>
    <property type="project" value="InterPro"/>
</dbReference>
<dbReference type="InterPro" id="IPR052155">
    <property type="entry name" value="Biofilm_reg_signaling"/>
</dbReference>
<evidence type="ECO:0000256" key="4">
    <source>
        <dbReference type="ARBA" id="ARBA00022989"/>
    </source>
</evidence>
<dbReference type="FunFam" id="3.30.70.270:FF:000001">
    <property type="entry name" value="Diguanylate cyclase domain protein"/>
    <property type="match status" value="1"/>
</dbReference>
<dbReference type="SMART" id="SM00052">
    <property type="entry name" value="EAL"/>
    <property type="match status" value="1"/>
</dbReference>
<dbReference type="InterPro" id="IPR000700">
    <property type="entry name" value="PAS-assoc_C"/>
</dbReference>
<dbReference type="SMART" id="SM00086">
    <property type="entry name" value="PAC"/>
    <property type="match status" value="1"/>
</dbReference>
<dbReference type="Pfam" id="PF00672">
    <property type="entry name" value="HAMP"/>
    <property type="match status" value="1"/>
</dbReference>
<dbReference type="NCBIfam" id="TIGR00254">
    <property type="entry name" value="GGDEF"/>
    <property type="match status" value="1"/>
</dbReference>
<keyword evidence="3 6" id="KW-0812">Transmembrane</keyword>
<feature type="transmembrane region" description="Helical" evidence="6">
    <location>
        <begin position="33"/>
        <end position="53"/>
    </location>
</feature>
<sequence length="1000" mass="110738">MSLLIGALLNRLRSAFAYLSLDLLRRIEIRYRLITAFILLSLIPILISGYISYAESTEAIKDKAEIFSKEMVKQVSRNISLLMEQIETESSVVVLSDQVQGALTRVAHGSAKEQSEAHQDMTRLLLEHYGSVDFINQKYLLDKNNRILDTQAFAQLTRGVMGLVELAPDRNGRPYWGSYDNGVGQQNLGMVRAIIGKSNNRRIGTLVLVIRPEHFSTIFNDVALGSGTEICVIDASNKKLIVRADGTSTNPDGTIVPGLIAKIASNAPHEPGGFVDFEGKHGERYLAAYTSIPGTTWFVVSTVPEKKLMAEAQSVRNQIVLVGISGFLLSIFLAYFISHSISAPLKELVRKMHDTGNDAGAEAEVLAEAHGDAGGKDELGRLAQRFERMSAAIRQKIQKINEINASLEQTVVNRTAELVAREQESRTLIENSPDTITRYGRDLRRIYANPAFCASVGRSLGESLGKRPSEIPGGANALTYEKKISEAISSGKSGQFELRWSSKDGQEQCAHIRLTPEIDRSGKVNSVLAIGRDLSDRMAFEATIWRQANFDALTQLPNRQMFHERLDHEARMSHGSGRSMALMLIDLDRFKEVNDSLGHDTGDILLIEAARRITSCVRESDTVARLGGDEFTVILSNLDDTESIERIAKTIITTLAEPFKLGPDEAFISASAGVTLYPNDASELDVLFKNADQAMYAAKNAGRNRFSYFTPDLQVAAENRRRLMNDLRAALHGDQFEVHYQPIAHLATGDIYKAEALIRWQHPERGTISPVEFIPLAEDTGLIVPISDWVFKQAVHQVRQWRNRFHPSFQISVNMSPVQIRQDSMVCTQWSDYLIREGMPGESVAVEITEGLLLDAGLNEKLLTFRDAGIRISIDDFGTGYSSLAYLKRFDIDYLKIDRSFVQNLSFDADNQALCEAMVVLAHKLGLQVIAEGVETIEQRDFLISVGCDFAQGFLYSEPVAPDQFEVLVWPNVGEGAAGHSCVVPQRDEPCTEHAGGLSA</sequence>
<evidence type="ECO:0000259" key="7">
    <source>
        <dbReference type="PROSITE" id="PS50113"/>
    </source>
</evidence>
<dbReference type="PROSITE" id="PS50113">
    <property type="entry name" value="PAC"/>
    <property type="match status" value="1"/>
</dbReference>
<dbReference type="InterPro" id="IPR035919">
    <property type="entry name" value="EAL_sf"/>
</dbReference>
<dbReference type="Proteomes" id="UP000054683">
    <property type="component" value="Unassembled WGS sequence"/>
</dbReference>
<proteinExistence type="predicted"/>
<dbReference type="GO" id="GO:0003824">
    <property type="term" value="F:catalytic activity"/>
    <property type="evidence" value="ECO:0007669"/>
    <property type="project" value="UniProtKB-ARBA"/>
</dbReference>
<evidence type="ECO:0000259" key="9">
    <source>
        <dbReference type="PROSITE" id="PS50885"/>
    </source>
</evidence>
<feature type="domain" description="HAMP" evidence="9">
    <location>
        <begin position="339"/>
        <end position="398"/>
    </location>
</feature>
<keyword evidence="4 6" id="KW-1133">Transmembrane helix</keyword>
<dbReference type="PANTHER" id="PTHR44757:SF2">
    <property type="entry name" value="BIOFILM ARCHITECTURE MAINTENANCE PROTEIN MBAA"/>
    <property type="match status" value="1"/>
</dbReference>